<reference evidence="1 2" key="1">
    <citation type="submission" date="2013-04" db="EMBL/GenBank/DDBJ databases">
        <title>The Genome Sequence of Propionimicrobium lymphophilum ACS-093-V-SCH5.</title>
        <authorList>
            <consortium name="The Broad Institute Genomics Platform"/>
            <person name="Earl A."/>
            <person name="Ward D."/>
            <person name="Feldgarden M."/>
            <person name="Gevers D."/>
            <person name="Saerens B."/>
            <person name="Vaneechoutte M."/>
            <person name="Walker B."/>
            <person name="Young S."/>
            <person name="Zeng Q."/>
            <person name="Gargeya S."/>
            <person name="Fitzgerald M."/>
            <person name="Haas B."/>
            <person name="Abouelleil A."/>
            <person name="Allen A.W."/>
            <person name="Alvarado L."/>
            <person name="Arachchi H.M."/>
            <person name="Berlin A.M."/>
            <person name="Chapman S.B."/>
            <person name="Gainer-Dewar J."/>
            <person name="Goldberg J."/>
            <person name="Griggs A."/>
            <person name="Gujja S."/>
            <person name="Hansen M."/>
            <person name="Howarth C."/>
            <person name="Imamovic A."/>
            <person name="Ireland A."/>
            <person name="Larimer J."/>
            <person name="McCowan C."/>
            <person name="Murphy C."/>
            <person name="Pearson M."/>
            <person name="Poon T.W."/>
            <person name="Priest M."/>
            <person name="Roberts A."/>
            <person name="Saif S."/>
            <person name="Shea T."/>
            <person name="Sisk P."/>
            <person name="Sykes S."/>
            <person name="Wortman J."/>
            <person name="Nusbaum C."/>
            <person name="Birren B."/>
        </authorList>
    </citation>
    <scope>NUCLEOTIDE SEQUENCE [LARGE SCALE GENOMIC DNA]</scope>
    <source>
        <strain evidence="1 2">ACS-093-V-SCH5</strain>
    </source>
</reference>
<protein>
    <recommendedName>
        <fullName evidence="3">MORN repeat protein</fullName>
    </recommendedName>
</protein>
<dbReference type="Proteomes" id="UP000014417">
    <property type="component" value="Unassembled WGS sequence"/>
</dbReference>
<dbReference type="OrthoDB" id="9781616at2"/>
<proteinExistence type="predicted"/>
<dbReference type="AlphaFoldDB" id="S2WWD7"/>
<comment type="caution">
    <text evidence="1">The sequence shown here is derived from an EMBL/GenBank/DDBJ whole genome shotgun (WGS) entry which is preliminary data.</text>
</comment>
<evidence type="ECO:0000313" key="1">
    <source>
        <dbReference type="EMBL" id="EPD32064.1"/>
    </source>
</evidence>
<gene>
    <name evidence="1" type="ORF">HMPREF9306_01626</name>
</gene>
<dbReference type="HOGENOM" id="CLU_1990679_0_0_11"/>
<accession>S2WWD7</accession>
<evidence type="ECO:0000313" key="2">
    <source>
        <dbReference type="Proteomes" id="UP000014417"/>
    </source>
</evidence>
<dbReference type="STRING" id="883161.HMPREF9306_01626"/>
<name>S2WWD7_9ACTN</name>
<sequence>MTIKPDPENTYKYDAQGELHCDDGPAITNDEGYEAWYKHGLRHREDGPAIIDPYDGSQEWWFEGDLHREDGPAIEYEDGYKEWWLHGKQQPSPDTPRLSAEEQRYLEETITPIREDYQIGMEEQS</sequence>
<evidence type="ECO:0008006" key="3">
    <source>
        <dbReference type="Google" id="ProtNLM"/>
    </source>
</evidence>
<keyword evidence="2" id="KW-1185">Reference proteome</keyword>
<organism evidence="1 2">
    <name type="scientific">Propionimicrobium lymphophilum ACS-093-V-SCH5</name>
    <dbReference type="NCBI Taxonomy" id="883161"/>
    <lineage>
        <taxon>Bacteria</taxon>
        <taxon>Bacillati</taxon>
        <taxon>Actinomycetota</taxon>
        <taxon>Actinomycetes</taxon>
        <taxon>Propionibacteriales</taxon>
        <taxon>Propionibacteriaceae</taxon>
        <taxon>Propionimicrobium</taxon>
    </lineage>
</organism>
<dbReference type="RefSeq" id="WP_016456439.1">
    <property type="nucleotide sequence ID" value="NZ_KE150269.1"/>
</dbReference>
<dbReference type="EMBL" id="AGZR01000009">
    <property type="protein sequence ID" value="EPD32064.1"/>
    <property type="molecule type" value="Genomic_DNA"/>
</dbReference>
<dbReference type="PATRIC" id="fig|883161.3.peg.1613"/>